<name>A0AAN6RW34_9PEZI</name>
<feature type="compositionally biased region" description="Low complexity" evidence="1">
    <location>
        <begin position="52"/>
        <end position="67"/>
    </location>
</feature>
<feature type="region of interest" description="Disordered" evidence="1">
    <location>
        <begin position="205"/>
        <end position="252"/>
    </location>
</feature>
<evidence type="ECO:0000313" key="3">
    <source>
        <dbReference type="Proteomes" id="UP001303889"/>
    </source>
</evidence>
<reference evidence="2" key="1">
    <citation type="journal article" date="2023" name="Mol. Phylogenet. Evol.">
        <title>Genome-scale phylogeny and comparative genomics of the fungal order Sordariales.</title>
        <authorList>
            <person name="Hensen N."/>
            <person name="Bonometti L."/>
            <person name="Westerberg I."/>
            <person name="Brannstrom I.O."/>
            <person name="Guillou S."/>
            <person name="Cros-Aarteil S."/>
            <person name="Calhoun S."/>
            <person name="Haridas S."/>
            <person name="Kuo A."/>
            <person name="Mondo S."/>
            <person name="Pangilinan J."/>
            <person name="Riley R."/>
            <person name="LaButti K."/>
            <person name="Andreopoulos B."/>
            <person name="Lipzen A."/>
            <person name="Chen C."/>
            <person name="Yan M."/>
            <person name="Daum C."/>
            <person name="Ng V."/>
            <person name="Clum A."/>
            <person name="Steindorff A."/>
            <person name="Ohm R.A."/>
            <person name="Martin F."/>
            <person name="Silar P."/>
            <person name="Natvig D.O."/>
            <person name="Lalanne C."/>
            <person name="Gautier V."/>
            <person name="Ament-Velasquez S.L."/>
            <person name="Kruys A."/>
            <person name="Hutchinson M.I."/>
            <person name="Powell A.J."/>
            <person name="Barry K."/>
            <person name="Miller A.N."/>
            <person name="Grigoriev I.V."/>
            <person name="Debuchy R."/>
            <person name="Gladieux P."/>
            <person name="Hiltunen Thoren M."/>
            <person name="Johannesson H."/>
        </authorList>
    </citation>
    <scope>NUCLEOTIDE SEQUENCE</scope>
    <source>
        <strain evidence="2">CBS 103.79</strain>
    </source>
</reference>
<accession>A0AAN6RW34</accession>
<dbReference type="EMBL" id="MU855389">
    <property type="protein sequence ID" value="KAK3904638.1"/>
    <property type="molecule type" value="Genomic_DNA"/>
</dbReference>
<feature type="compositionally biased region" description="Low complexity" evidence="1">
    <location>
        <begin position="176"/>
        <end position="189"/>
    </location>
</feature>
<comment type="caution">
    <text evidence="2">The sequence shown here is derived from an EMBL/GenBank/DDBJ whole genome shotgun (WGS) entry which is preliminary data.</text>
</comment>
<proteinExistence type="predicted"/>
<gene>
    <name evidence="2" type="ORF">C8A05DRAFT_31564</name>
</gene>
<feature type="compositionally biased region" description="Polar residues" evidence="1">
    <location>
        <begin position="18"/>
        <end position="38"/>
    </location>
</feature>
<keyword evidence="3" id="KW-1185">Reference proteome</keyword>
<dbReference type="Proteomes" id="UP001303889">
    <property type="component" value="Unassembled WGS sequence"/>
</dbReference>
<feature type="compositionally biased region" description="Low complexity" evidence="1">
    <location>
        <begin position="225"/>
        <end position="245"/>
    </location>
</feature>
<sequence>MESIVPLRTRATDLKMGSITSSSLIHQEPSGNYRQQGVSAAERRPRPRKHTPAASPSTAGAVAAPVSILKQNGADGARNYQNDLARPAQQQPLRMAAAASLLPYPLPSFLQNPPSFLQHPPEFLQHPPHEAPAGVGAQDGRQPATPRSSRDKARAAQARPVTPPAAGGHDDPGLVSRWSPDSSDSPRPSRLNKVKKALSFANLRLRARKSGVFQRQAGDRANGPGASVGTRTSGSSGGSSSARGSTNGGGEK</sequence>
<evidence type="ECO:0000313" key="2">
    <source>
        <dbReference type="EMBL" id="KAK3904638.1"/>
    </source>
</evidence>
<dbReference type="AlphaFoldDB" id="A0AAN6RW34"/>
<protein>
    <submittedName>
        <fullName evidence="2">Uncharacterized protein</fullName>
    </submittedName>
</protein>
<feature type="region of interest" description="Disordered" evidence="1">
    <location>
        <begin position="1"/>
        <end position="91"/>
    </location>
</feature>
<feature type="region of interest" description="Disordered" evidence="1">
    <location>
        <begin position="108"/>
        <end position="193"/>
    </location>
</feature>
<evidence type="ECO:0000256" key="1">
    <source>
        <dbReference type="SAM" id="MobiDB-lite"/>
    </source>
</evidence>
<organism evidence="2 3">
    <name type="scientific">Staphylotrichum tortipilum</name>
    <dbReference type="NCBI Taxonomy" id="2831512"/>
    <lineage>
        <taxon>Eukaryota</taxon>
        <taxon>Fungi</taxon>
        <taxon>Dikarya</taxon>
        <taxon>Ascomycota</taxon>
        <taxon>Pezizomycotina</taxon>
        <taxon>Sordariomycetes</taxon>
        <taxon>Sordariomycetidae</taxon>
        <taxon>Sordariales</taxon>
        <taxon>Chaetomiaceae</taxon>
        <taxon>Staphylotrichum</taxon>
    </lineage>
</organism>
<reference evidence="2" key="2">
    <citation type="submission" date="2023-05" db="EMBL/GenBank/DDBJ databases">
        <authorList>
            <consortium name="Lawrence Berkeley National Laboratory"/>
            <person name="Steindorff A."/>
            <person name="Hensen N."/>
            <person name="Bonometti L."/>
            <person name="Westerberg I."/>
            <person name="Brannstrom I.O."/>
            <person name="Guillou S."/>
            <person name="Cros-Aarteil S."/>
            <person name="Calhoun S."/>
            <person name="Haridas S."/>
            <person name="Kuo A."/>
            <person name="Mondo S."/>
            <person name="Pangilinan J."/>
            <person name="Riley R."/>
            <person name="Labutti K."/>
            <person name="Andreopoulos B."/>
            <person name="Lipzen A."/>
            <person name="Chen C."/>
            <person name="Yanf M."/>
            <person name="Daum C."/>
            <person name="Ng V."/>
            <person name="Clum A."/>
            <person name="Ohm R."/>
            <person name="Martin F."/>
            <person name="Silar P."/>
            <person name="Natvig D."/>
            <person name="Lalanne C."/>
            <person name="Gautier V."/>
            <person name="Ament-Velasquez S.L."/>
            <person name="Kruys A."/>
            <person name="Hutchinson M.I."/>
            <person name="Powell A.J."/>
            <person name="Barry K."/>
            <person name="Miller A.N."/>
            <person name="Grigoriev I.V."/>
            <person name="Debuchy R."/>
            <person name="Gladieux P."/>
            <person name="Thoren M.H."/>
            <person name="Johannesson H."/>
        </authorList>
    </citation>
    <scope>NUCLEOTIDE SEQUENCE</scope>
    <source>
        <strain evidence="2">CBS 103.79</strain>
    </source>
</reference>